<dbReference type="InterPro" id="IPR021857">
    <property type="entry name" value="DUF3467"/>
</dbReference>
<name>A0ABW1Z3K5_9BACT</name>
<evidence type="ECO:0000313" key="2">
    <source>
        <dbReference type="EMBL" id="MFC6644009.1"/>
    </source>
</evidence>
<sequence>MSRKKSHEPDHHAAGQHPHRSRQDPRLPRLLRQQRAGAPLHLGLPFDLRHARPDRRRRSQHRELPGIYLSPQQAKALHSILGQNIQQYEQSFGEISLDAPQAPRPNTSNFN</sequence>
<protein>
    <submittedName>
        <fullName evidence="2">DUF3467 domain-containing protein</fullName>
    </submittedName>
</protein>
<keyword evidence="3" id="KW-1185">Reference proteome</keyword>
<feature type="region of interest" description="Disordered" evidence="1">
    <location>
        <begin position="1"/>
        <end position="67"/>
    </location>
</feature>
<dbReference type="EMBL" id="JBHSWI010000001">
    <property type="protein sequence ID" value="MFC6644009.1"/>
    <property type="molecule type" value="Genomic_DNA"/>
</dbReference>
<dbReference type="Proteomes" id="UP001596391">
    <property type="component" value="Unassembled WGS sequence"/>
</dbReference>
<dbReference type="Pfam" id="PF11950">
    <property type="entry name" value="DUF3467"/>
    <property type="match status" value="1"/>
</dbReference>
<gene>
    <name evidence="2" type="ORF">ACFQBQ_00015</name>
</gene>
<comment type="caution">
    <text evidence="2">The sequence shown here is derived from an EMBL/GenBank/DDBJ whole genome shotgun (WGS) entry which is preliminary data.</text>
</comment>
<evidence type="ECO:0000313" key="3">
    <source>
        <dbReference type="Proteomes" id="UP001596391"/>
    </source>
</evidence>
<organism evidence="2 3">
    <name type="scientific">Granulicella cerasi</name>
    <dbReference type="NCBI Taxonomy" id="741063"/>
    <lineage>
        <taxon>Bacteria</taxon>
        <taxon>Pseudomonadati</taxon>
        <taxon>Acidobacteriota</taxon>
        <taxon>Terriglobia</taxon>
        <taxon>Terriglobales</taxon>
        <taxon>Acidobacteriaceae</taxon>
        <taxon>Granulicella</taxon>
    </lineage>
</organism>
<evidence type="ECO:0000256" key="1">
    <source>
        <dbReference type="SAM" id="MobiDB-lite"/>
    </source>
</evidence>
<dbReference type="RefSeq" id="WP_390236342.1">
    <property type="nucleotide sequence ID" value="NZ_JBHSWI010000001.1"/>
</dbReference>
<proteinExistence type="predicted"/>
<reference evidence="3" key="1">
    <citation type="journal article" date="2019" name="Int. J. Syst. Evol. Microbiol.">
        <title>The Global Catalogue of Microorganisms (GCM) 10K type strain sequencing project: providing services to taxonomists for standard genome sequencing and annotation.</title>
        <authorList>
            <consortium name="The Broad Institute Genomics Platform"/>
            <consortium name="The Broad Institute Genome Sequencing Center for Infectious Disease"/>
            <person name="Wu L."/>
            <person name="Ma J."/>
        </authorList>
    </citation>
    <scope>NUCLEOTIDE SEQUENCE [LARGE SCALE GENOMIC DNA]</scope>
    <source>
        <strain evidence="3">CGMCC 1.16026</strain>
    </source>
</reference>
<accession>A0ABW1Z3K5</accession>